<evidence type="ECO:0000256" key="6">
    <source>
        <dbReference type="SAM" id="MobiDB-lite"/>
    </source>
</evidence>
<dbReference type="EMBL" id="CM026427">
    <property type="protein sequence ID" value="KAG0569468.1"/>
    <property type="molecule type" value="Genomic_DNA"/>
</dbReference>
<evidence type="ECO:0000256" key="5">
    <source>
        <dbReference type="PROSITE-ProRule" id="PRU10141"/>
    </source>
</evidence>
<feature type="binding site" evidence="5">
    <location>
        <position position="273"/>
    </location>
    <ligand>
        <name>ATP</name>
        <dbReference type="ChEBI" id="CHEBI:30616"/>
    </ligand>
</feature>
<organism evidence="8 9">
    <name type="scientific">Ceratodon purpureus</name>
    <name type="common">Fire moss</name>
    <name type="synonym">Dicranum purpureum</name>
    <dbReference type="NCBI Taxonomy" id="3225"/>
    <lineage>
        <taxon>Eukaryota</taxon>
        <taxon>Viridiplantae</taxon>
        <taxon>Streptophyta</taxon>
        <taxon>Embryophyta</taxon>
        <taxon>Bryophyta</taxon>
        <taxon>Bryophytina</taxon>
        <taxon>Bryopsida</taxon>
        <taxon>Dicranidae</taxon>
        <taxon>Pseudoditrichales</taxon>
        <taxon>Ditrichaceae</taxon>
        <taxon>Ceratodon</taxon>
    </lineage>
</organism>
<dbReference type="InterPro" id="IPR051681">
    <property type="entry name" value="Ser/Thr_Kinases-Pseudokinases"/>
</dbReference>
<protein>
    <recommendedName>
        <fullName evidence="7">Protein kinase domain-containing protein</fullName>
    </recommendedName>
</protein>
<reference evidence="8 9" key="1">
    <citation type="submission" date="2020-06" db="EMBL/GenBank/DDBJ databases">
        <title>WGS assembly of Ceratodon purpureus strain R40.</title>
        <authorList>
            <person name="Carey S.B."/>
            <person name="Jenkins J."/>
            <person name="Shu S."/>
            <person name="Lovell J.T."/>
            <person name="Sreedasyam A."/>
            <person name="Maumus F."/>
            <person name="Tiley G.P."/>
            <person name="Fernandez-Pozo N."/>
            <person name="Barry K."/>
            <person name="Chen C."/>
            <person name="Wang M."/>
            <person name="Lipzen A."/>
            <person name="Daum C."/>
            <person name="Saski C.A."/>
            <person name="Payton A.C."/>
            <person name="Mcbreen J.C."/>
            <person name="Conrad R.E."/>
            <person name="Kollar L.M."/>
            <person name="Olsson S."/>
            <person name="Huttunen S."/>
            <person name="Landis J.B."/>
            <person name="Wickett N.J."/>
            <person name="Johnson M.G."/>
            <person name="Rensing S.A."/>
            <person name="Grimwood J."/>
            <person name="Schmutz J."/>
            <person name="Mcdaniel S.F."/>
        </authorList>
    </citation>
    <scope>NUCLEOTIDE SEQUENCE [LARGE SCALE GENOMIC DNA]</scope>
    <source>
        <strain evidence="8 9">R40</strain>
    </source>
</reference>
<dbReference type="Pfam" id="PF24994">
    <property type="entry name" value="GIL1_IRKI_C"/>
    <property type="match status" value="1"/>
</dbReference>
<dbReference type="InterPro" id="IPR008271">
    <property type="entry name" value="Ser/Thr_kinase_AS"/>
</dbReference>
<dbReference type="InterPro" id="IPR011009">
    <property type="entry name" value="Kinase-like_dom_sf"/>
</dbReference>
<keyword evidence="3" id="KW-0418">Kinase</keyword>
<evidence type="ECO:0000256" key="1">
    <source>
        <dbReference type="ARBA" id="ARBA00022679"/>
    </source>
</evidence>
<dbReference type="GO" id="GO:0005524">
    <property type="term" value="F:ATP binding"/>
    <property type="evidence" value="ECO:0007669"/>
    <property type="project" value="UniProtKB-UniRule"/>
</dbReference>
<gene>
    <name evidence="8" type="ORF">KC19_6G092700</name>
</gene>
<evidence type="ECO:0000259" key="7">
    <source>
        <dbReference type="PROSITE" id="PS50011"/>
    </source>
</evidence>
<comment type="caution">
    <text evidence="8">The sequence shown here is derived from an EMBL/GenBank/DDBJ whole genome shotgun (WGS) entry which is preliminary data.</text>
</comment>
<dbReference type="PANTHER" id="PTHR44329">
    <property type="entry name" value="SERINE/THREONINE-PROTEIN KINASE TNNI3K-RELATED"/>
    <property type="match status" value="1"/>
</dbReference>
<evidence type="ECO:0000256" key="3">
    <source>
        <dbReference type="ARBA" id="ARBA00022777"/>
    </source>
</evidence>
<dbReference type="Proteomes" id="UP000822688">
    <property type="component" value="Chromosome 6"/>
</dbReference>
<keyword evidence="2 5" id="KW-0547">Nucleotide-binding</keyword>
<evidence type="ECO:0000313" key="9">
    <source>
        <dbReference type="Proteomes" id="UP000822688"/>
    </source>
</evidence>
<proteinExistence type="predicted"/>
<evidence type="ECO:0000256" key="4">
    <source>
        <dbReference type="ARBA" id="ARBA00022840"/>
    </source>
</evidence>
<evidence type="ECO:0000256" key="2">
    <source>
        <dbReference type="ARBA" id="ARBA00022741"/>
    </source>
</evidence>
<dbReference type="InterPro" id="IPR000719">
    <property type="entry name" value="Prot_kinase_dom"/>
</dbReference>
<dbReference type="CDD" id="cd13999">
    <property type="entry name" value="STKc_MAP3K-like"/>
    <property type="match status" value="1"/>
</dbReference>
<dbReference type="SUPFAM" id="SSF56112">
    <property type="entry name" value="Protein kinase-like (PK-like)"/>
    <property type="match status" value="1"/>
</dbReference>
<keyword evidence="9" id="KW-1185">Reference proteome</keyword>
<dbReference type="Pfam" id="PF00069">
    <property type="entry name" value="Pkinase"/>
    <property type="match status" value="1"/>
</dbReference>
<keyword evidence="1" id="KW-0808">Transferase</keyword>
<dbReference type="PROSITE" id="PS00107">
    <property type="entry name" value="PROTEIN_KINASE_ATP"/>
    <property type="match status" value="1"/>
</dbReference>
<evidence type="ECO:0000313" key="8">
    <source>
        <dbReference type="EMBL" id="KAG0569468.1"/>
    </source>
</evidence>
<dbReference type="SMART" id="SM00220">
    <property type="entry name" value="S_TKc"/>
    <property type="match status" value="1"/>
</dbReference>
<dbReference type="GO" id="GO:0004674">
    <property type="term" value="F:protein serine/threonine kinase activity"/>
    <property type="evidence" value="ECO:0007669"/>
    <property type="project" value="TreeGrafter"/>
</dbReference>
<dbReference type="Gene3D" id="1.10.510.10">
    <property type="entry name" value="Transferase(Phosphotransferase) domain 1"/>
    <property type="match status" value="1"/>
</dbReference>
<dbReference type="InterPro" id="IPR017441">
    <property type="entry name" value="Protein_kinase_ATP_BS"/>
</dbReference>
<keyword evidence="4 5" id="KW-0067">ATP-binding</keyword>
<feature type="region of interest" description="Disordered" evidence="6">
    <location>
        <begin position="545"/>
        <end position="619"/>
    </location>
</feature>
<accession>A0A8T0HG57</accession>
<feature type="domain" description="Protein kinase" evidence="7">
    <location>
        <begin position="246"/>
        <end position="530"/>
    </location>
</feature>
<name>A0A8T0HG57_CERPU</name>
<dbReference type="AlphaFoldDB" id="A0A8T0HG57"/>
<dbReference type="PROSITE" id="PS50011">
    <property type="entry name" value="PROTEIN_KINASE_DOM"/>
    <property type="match status" value="1"/>
</dbReference>
<dbReference type="Gene3D" id="3.30.200.20">
    <property type="entry name" value="Phosphorylase Kinase, domain 1"/>
    <property type="match status" value="1"/>
</dbReference>
<dbReference type="PANTHER" id="PTHR44329:SF260">
    <property type="entry name" value="PROTEIN KINASE DOMAIN-CONTAINING PROTEIN"/>
    <property type="match status" value="1"/>
</dbReference>
<dbReference type="PROSITE" id="PS00108">
    <property type="entry name" value="PROTEIN_KINASE_ST"/>
    <property type="match status" value="1"/>
</dbReference>
<dbReference type="InterPro" id="IPR056813">
    <property type="entry name" value="GIL1_IRKI_C"/>
</dbReference>
<sequence>MLPAVMAEQVSIDHRPGMPVTQGSREVAAFSDALDMPEYYLKRARGSMEAIQKMFSSLKFNNEQCDYLADKLKVVVQSGSSFLEVLMGRADERFSSDDITGLAEIFKLLVALGKQIESFVEGCCKDAWIQAAMTLTNVSQYVSSLGFNLELCRIAFRVDFGVSGCLLSSDEVADINKTEADIVEKKASADTKLLLEKVTQTLNSLYGEDRDLASYLLRKLMRFGPKPTFEDGTILSELFALFALVKPGAEQVGRGASATVYKARWLGTWVAKKTFEGSENAEFEKEADILSRLCHPNITSMFCCARKKRNCSLIMELMDGDLDHLMERRCDGSADSDCAPFPILEAMDTMDQIGEGVKYLHSQGIVHRDLKSKNILYKKARNSENGYVQVKVTDFGVSKTRDKSNTNSDLTFNVGTNRWMPPEVMKLTEMGNQRSWFPRTEKAPKYPFKVDTYSFGMVCYEILTGHRPFHGNQNEKDIKRRVMKDGERPKIPDNCPPKLKALIEKCWSQKPTERPTFAEICGELKYLKYLLISESRMHLDALQKAESNEGNDNGPVVQPPAVEPPAEEPLQSVPSLPNHGSDHRISVSYESPPLYQRSDILLPPRGKQDTSNQSKSDDTGASLENAVLEVKSAVHHFANALISHMSKYPDELKHLKRRIRHELQEKVDSANHWKFLVQAFVCRRLFESFKTENGFFGIEDFVGLENTPLSSFNDFTKYNDKAATISELLAQKSADFSFLGKYCFKKLKSIIGNLARNRALPVYEEEWSMVERGRHPGSDFYRCFLNVAVSVWLLHRLVHSYEEKWSMLEWEVFPKGCKFQRKAMESVVPGYVKASADMDVNTVEVGFVVIPGFMMSKHVVKCEVYLRIKNIIDNLDSASGVTTLDLKPPSISGQFDRSFN</sequence>